<keyword evidence="2" id="KW-1185">Reference proteome</keyword>
<evidence type="ECO:0000313" key="1">
    <source>
        <dbReference type="EMBL" id="MBL0374485.1"/>
    </source>
</evidence>
<proteinExistence type="predicted"/>
<evidence type="ECO:0000313" key="2">
    <source>
        <dbReference type="Proteomes" id="UP000633219"/>
    </source>
</evidence>
<dbReference type="Gene3D" id="2.150.10.10">
    <property type="entry name" value="Serralysin-like metalloprotease, C-terminal"/>
    <property type="match status" value="2"/>
</dbReference>
<dbReference type="InterPro" id="IPR001343">
    <property type="entry name" value="Hemolysn_Ca-bd"/>
</dbReference>
<reference evidence="1" key="1">
    <citation type="submission" date="2021-01" db="EMBL/GenBank/DDBJ databases">
        <title>Rhizobium sp. strain KVB221 16S ribosomal RNA gene Genome sequencing and assembly.</title>
        <authorList>
            <person name="Kang M."/>
        </authorList>
    </citation>
    <scope>NUCLEOTIDE SEQUENCE</scope>
    <source>
        <strain evidence="1">KVB221</strain>
    </source>
</reference>
<dbReference type="Proteomes" id="UP000633219">
    <property type="component" value="Unassembled WGS sequence"/>
</dbReference>
<dbReference type="EMBL" id="JAEQNC010000013">
    <property type="protein sequence ID" value="MBL0374485.1"/>
    <property type="molecule type" value="Genomic_DNA"/>
</dbReference>
<name>A0A936YPT5_9HYPH</name>
<organism evidence="1 2">
    <name type="scientific">Rhizobium setariae</name>
    <dbReference type="NCBI Taxonomy" id="2801340"/>
    <lineage>
        <taxon>Bacteria</taxon>
        <taxon>Pseudomonadati</taxon>
        <taxon>Pseudomonadota</taxon>
        <taxon>Alphaproteobacteria</taxon>
        <taxon>Hyphomicrobiales</taxon>
        <taxon>Rhizobiaceae</taxon>
        <taxon>Rhizobium/Agrobacterium group</taxon>
        <taxon>Rhizobium</taxon>
    </lineage>
</organism>
<gene>
    <name evidence="1" type="ORF">JJB09_20945</name>
</gene>
<evidence type="ECO:0008006" key="3">
    <source>
        <dbReference type="Google" id="ProtNLM"/>
    </source>
</evidence>
<dbReference type="Pfam" id="PF00353">
    <property type="entry name" value="HemolysinCabind"/>
    <property type="match status" value="3"/>
</dbReference>
<comment type="caution">
    <text evidence="1">The sequence shown here is derived from an EMBL/GenBank/DDBJ whole genome shotgun (WGS) entry which is preliminary data.</text>
</comment>
<dbReference type="GO" id="GO:0005509">
    <property type="term" value="F:calcium ion binding"/>
    <property type="evidence" value="ECO:0007669"/>
    <property type="project" value="InterPro"/>
</dbReference>
<dbReference type="SUPFAM" id="SSF51120">
    <property type="entry name" value="beta-Roll"/>
    <property type="match status" value="2"/>
</dbReference>
<dbReference type="InterPro" id="IPR011049">
    <property type="entry name" value="Serralysin-like_metalloprot_C"/>
</dbReference>
<sequence length="395" mass="42568">MANVKLGNGGTFEILNGHEWFEQFSEMSLSSETDARAVYVDATGDRIVMLGDHLDSSNPNNIEGEISDVTITDSQGRTIFDVSGLSATYAAMSTAAVSTDQYAVLEFLRLLIRGNDRIVGTNGSEELMSTADRGNDVILGRGGNDFFRAGPGNNTLRGGAGEDQLVYQTYWWATAPQKRGVILDVLDGTATNPWGGHDKISGFEKYRGSRQDDVYRGSSIDEKFALLSGDDVVDGRGGVDTIDYSIDAQYGGLAGIVANLQTGRIIDGYGNMDRIKGIESILATQFADVLTGSSHRDYFRSQQGNDTMNGRGGSDIFIFATDFDQDVIHGFSASGKHHDIVQLDGFAGIDDYADLQNGHMAQVGNDVEIDLGNGDVLILKHLDVQTLSAADFLIN</sequence>
<protein>
    <recommendedName>
        <fullName evidence="3">Calcium-binding protein</fullName>
    </recommendedName>
</protein>
<accession>A0A936YPT5</accession>
<dbReference type="AlphaFoldDB" id="A0A936YPT5"/>
<dbReference type="RefSeq" id="WP_201662997.1">
    <property type="nucleotide sequence ID" value="NZ_JAEQNC010000013.1"/>
</dbReference>